<feature type="non-terminal residue" evidence="4">
    <location>
        <position position="167"/>
    </location>
</feature>
<dbReference type="STRING" id="205917.A0A4Y9XNH4"/>
<evidence type="ECO:0000256" key="1">
    <source>
        <dbReference type="ARBA" id="ARBA00022729"/>
    </source>
</evidence>
<comment type="caution">
    <text evidence="4">The sequence shown here is derived from an EMBL/GenBank/DDBJ whole genome shotgun (WGS) entry which is preliminary data.</text>
</comment>
<evidence type="ECO:0000313" key="5">
    <source>
        <dbReference type="Proteomes" id="UP000298327"/>
    </source>
</evidence>
<dbReference type="AlphaFoldDB" id="A0A4Y9XNH4"/>
<feature type="signal peptide" evidence="3">
    <location>
        <begin position="1"/>
        <end position="22"/>
    </location>
</feature>
<proteinExistence type="predicted"/>
<evidence type="ECO:0008006" key="6">
    <source>
        <dbReference type="Google" id="ProtNLM"/>
    </source>
</evidence>
<name>A0A4Y9XNH4_9AGAM</name>
<dbReference type="InterPro" id="IPR051477">
    <property type="entry name" value="Expansin_CellWall"/>
</dbReference>
<dbReference type="InterPro" id="IPR036908">
    <property type="entry name" value="RlpA-like_sf"/>
</dbReference>
<reference evidence="4 5" key="1">
    <citation type="submission" date="2019-02" db="EMBL/GenBank/DDBJ databases">
        <title>Genome sequencing of the rare red list fungi Dentipellis fragilis.</title>
        <authorList>
            <person name="Buettner E."/>
            <person name="Kellner H."/>
        </authorList>
    </citation>
    <scope>NUCLEOTIDE SEQUENCE [LARGE SCALE GENOMIC DNA]</scope>
    <source>
        <strain evidence="4 5">DSM 105465</strain>
    </source>
</reference>
<protein>
    <recommendedName>
        <fullName evidence="6">RlpA-like protein double-psi beta-barrel domain-containing protein</fullName>
    </recommendedName>
</protein>
<sequence>MRSSTVLGVSLLSLALPFAALADTHALRSRNHHQIAKRASGEVLEKRFSNARFTFYDVGLGACGKTNVPSDFIVALNTPQFTANGNGYPGPECFKMISISYGGKTTSAQIMDECPGCPYGGLDMSRGLFDFFASEDLGVLQGSWEFTDGSGGGAAPAPKPKPTTSKE</sequence>
<dbReference type="Gene3D" id="2.40.40.10">
    <property type="entry name" value="RlpA-like domain"/>
    <property type="match status" value="1"/>
</dbReference>
<evidence type="ECO:0000256" key="2">
    <source>
        <dbReference type="SAM" id="MobiDB-lite"/>
    </source>
</evidence>
<dbReference type="OrthoDB" id="623670at2759"/>
<dbReference type="PANTHER" id="PTHR31836:SF28">
    <property type="entry name" value="SRCR DOMAIN-CONTAINING PROTEIN-RELATED"/>
    <property type="match status" value="1"/>
</dbReference>
<accession>A0A4Y9XNH4</accession>
<gene>
    <name evidence="4" type="ORF">EVG20_g11062</name>
</gene>
<dbReference type="PANTHER" id="PTHR31836">
    <property type="match status" value="1"/>
</dbReference>
<organism evidence="4 5">
    <name type="scientific">Dentipellis fragilis</name>
    <dbReference type="NCBI Taxonomy" id="205917"/>
    <lineage>
        <taxon>Eukaryota</taxon>
        <taxon>Fungi</taxon>
        <taxon>Dikarya</taxon>
        <taxon>Basidiomycota</taxon>
        <taxon>Agaricomycotina</taxon>
        <taxon>Agaricomycetes</taxon>
        <taxon>Russulales</taxon>
        <taxon>Hericiaceae</taxon>
        <taxon>Dentipellis</taxon>
    </lineage>
</organism>
<dbReference type="Proteomes" id="UP000298327">
    <property type="component" value="Unassembled WGS sequence"/>
</dbReference>
<dbReference type="EMBL" id="SEOQ01001553">
    <property type="protein sequence ID" value="TFY51308.1"/>
    <property type="molecule type" value="Genomic_DNA"/>
</dbReference>
<keyword evidence="5" id="KW-1185">Reference proteome</keyword>
<dbReference type="SUPFAM" id="SSF50685">
    <property type="entry name" value="Barwin-like endoglucanases"/>
    <property type="match status" value="1"/>
</dbReference>
<evidence type="ECO:0000313" key="4">
    <source>
        <dbReference type="EMBL" id="TFY51308.1"/>
    </source>
</evidence>
<feature type="chain" id="PRO_5021374374" description="RlpA-like protein double-psi beta-barrel domain-containing protein" evidence="3">
    <location>
        <begin position="23"/>
        <end position="167"/>
    </location>
</feature>
<evidence type="ECO:0000256" key="3">
    <source>
        <dbReference type="SAM" id="SignalP"/>
    </source>
</evidence>
<keyword evidence="1 3" id="KW-0732">Signal</keyword>
<feature type="region of interest" description="Disordered" evidence="2">
    <location>
        <begin position="145"/>
        <end position="167"/>
    </location>
</feature>
<dbReference type="CDD" id="cd22191">
    <property type="entry name" value="DPBB_RlpA_EXP_N-like"/>
    <property type="match status" value="1"/>
</dbReference>